<gene>
    <name evidence="8" type="ORF">CSUB01_11291</name>
</gene>
<keyword evidence="3" id="KW-0805">Transcription regulation</keyword>
<feature type="region of interest" description="Disordered" evidence="6">
    <location>
        <begin position="48"/>
        <end position="78"/>
    </location>
</feature>
<reference evidence="9" key="1">
    <citation type="journal article" date="2014" name="Genome Announc.">
        <title>Draft genome sequence of Colletotrichum sublineola, a destructive pathogen of cultivated sorghum.</title>
        <authorList>
            <person name="Baroncelli R."/>
            <person name="Sanz-Martin J.M."/>
            <person name="Rech G.E."/>
            <person name="Sukno S.A."/>
            <person name="Thon M.R."/>
        </authorList>
    </citation>
    <scope>NUCLEOTIDE SEQUENCE [LARGE SCALE GENOMIC DNA]</scope>
    <source>
        <strain evidence="9">TX430BB</strain>
    </source>
</reference>
<dbReference type="InterPro" id="IPR036864">
    <property type="entry name" value="Zn2-C6_fun-type_DNA-bd_sf"/>
</dbReference>
<dbReference type="PROSITE" id="PS50048">
    <property type="entry name" value="ZN2_CY6_FUNGAL_2"/>
    <property type="match status" value="1"/>
</dbReference>
<evidence type="ECO:0000259" key="7">
    <source>
        <dbReference type="PROSITE" id="PS50048"/>
    </source>
</evidence>
<keyword evidence="5" id="KW-0539">Nucleus</keyword>
<evidence type="ECO:0000256" key="5">
    <source>
        <dbReference type="ARBA" id="ARBA00023242"/>
    </source>
</evidence>
<sequence>MSNSFLERANPPPRRKTCLACIKAKRRCDHGQAACLRCSRRKIDCVYPTPPPASRSKRQTAPKPTETPAPQEGLERSAETPATYIDNSLVPRSQDADLLQLDMDNFGGIDLSTDFHEFLAPDVLLNGTSALSSLTSNSEQMLVPSQDFISDSLLEEMIASRLQYALNEMEKIPASTVLENQAPWSHPYLYRSHMPREMQDAQACCALYIAKNSVNSRFVLRTIQARAHELLSSPTPSDRLSILARLQATLLYQIIRLFDGDVTLRASAQQTLPALDSAMLALMPFVKWERGQPETGPAEDRSACPTKETWQEWIFQESARRTMFFTGFLLAAYNVLIGKGFIECEENHFVGRSWTLSAHLWKAPDVVAFTVAWGEKRHFVVTKESFSNVLKDAGADDVDEFGRILIVGGLGIDEARLWFHNRGGSL</sequence>
<keyword evidence="1" id="KW-0479">Metal-binding</keyword>
<dbReference type="PANTHER" id="PTHR47660:SF3">
    <property type="entry name" value="FINGER DOMAIN PROTEIN, PUTATIVE (AFU_ORTHOLOGUE AFUA_4G03310)-RELATED"/>
    <property type="match status" value="1"/>
</dbReference>
<keyword evidence="4" id="KW-0804">Transcription</keyword>
<dbReference type="OMA" id="QDWILQE"/>
<dbReference type="AlphaFoldDB" id="A0A066Y1L9"/>
<dbReference type="PANTHER" id="PTHR47660">
    <property type="entry name" value="TRANSCRIPTION FACTOR WITH C2H2 AND ZN(2)-CYS(6) DNA BINDING DOMAIN (EUROFUNG)-RELATED-RELATED"/>
    <property type="match status" value="1"/>
</dbReference>
<evidence type="ECO:0000313" key="9">
    <source>
        <dbReference type="Proteomes" id="UP000027238"/>
    </source>
</evidence>
<dbReference type="OrthoDB" id="4216928at2759"/>
<dbReference type="eggNOG" id="ENOG502S073">
    <property type="taxonomic scope" value="Eukaryota"/>
</dbReference>
<evidence type="ECO:0000313" key="8">
    <source>
        <dbReference type="EMBL" id="KDN71956.1"/>
    </source>
</evidence>
<dbReference type="SMART" id="SM00066">
    <property type="entry name" value="GAL4"/>
    <property type="match status" value="1"/>
</dbReference>
<keyword evidence="2" id="KW-0862">Zinc</keyword>
<dbReference type="HOGENOM" id="CLU_024655_2_0_1"/>
<evidence type="ECO:0000256" key="1">
    <source>
        <dbReference type="ARBA" id="ARBA00022723"/>
    </source>
</evidence>
<proteinExistence type="predicted"/>
<organism evidence="8 9">
    <name type="scientific">Colletotrichum sublineola</name>
    <name type="common">Sorghum anthracnose fungus</name>
    <dbReference type="NCBI Taxonomy" id="1173701"/>
    <lineage>
        <taxon>Eukaryota</taxon>
        <taxon>Fungi</taxon>
        <taxon>Dikarya</taxon>
        <taxon>Ascomycota</taxon>
        <taxon>Pezizomycotina</taxon>
        <taxon>Sordariomycetes</taxon>
        <taxon>Hypocreomycetidae</taxon>
        <taxon>Glomerellales</taxon>
        <taxon>Glomerellaceae</taxon>
        <taxon>Colletotrichum</taxon>
        <taxon>Colletotrichum graminicola species complex</taxon>
    </lineage>
</organism>
<dbReference type="InterPro" id="IPR001138">
    <property type="entry name" value="Zn2Cys6_DnaBD"/>
</dbReference>
<feature type="domain" description="Zn(2)-C6 fungal-type" evidence="7">
    <location>
        <begin position="17"/>
        <end position="47"/>
    </location>
</feature>
<evidence type="ECO:0000256" key="3">
    <source>
        <dbReference type="ARBA" id="ARBA00023015"/>
    </source>
</evidence>
<evidence type="ECO:0000256" key="4">
    <source>
        <dbReference type="ARBA" id="ARBA00023163"/>
    </source>
</evidence>
<protein>
    <recommendedName>
        <fullName evidence="7">Zn(2)-C6 fungal-type domain-containing protein</fullName>
    </recommendedName>
</protein>
<dbReference type="GO" id="GO:0008270">
    <property type="term" value="F:zinc ion binding"/>
    <property type="evidence" value="ECO:0007669"/>
    <property type="project" value="InterPro"/>
</dbReference>
<dbReference type="Gene3D" id="4.10.240.10">
    <property type="entry name" value="Zn(2)-C6 fungal-type DNA-binding domain"/>
    <property type="match status" value="1"/>
</dbReference>
<dbReference type="EMBL" id="JMSE01000085">
    <property type="protein sequence ID" value="KDN71956.1"/>
    <property type="molecule type" value="Genomic_DNA"/>
</dbReference>
<dbReference type="SUPFAM" id="SSF57701">
    <property type="entry name" value="Zn2/Cys6 DNA-binding domain"/>
    <property type="match status" value="1"/>
</dbReference>
<dbReference type="Pfam" id="PF00172">
    <property type="entry name" value="Zn_clus"/>
    <property type="match status" value="1"/>
</dbReference>
<evidence type="ECO:0000256" key="2">
    <source>
        <dbReference type="ARBA" id="ARBA00022833"/>
    </source>
</evidence>
<keyword evidence="9" id="KW-1185">Reference proteome</keyword>
<comment type="caution">
    <text evidence="8">The sequence shown here is derived from an EMBL/GenBank/DDBJ whole genome shotgun (WGS) entry which is preliminary data.</text>
</comment>
<dbReference type="GO" id="GO:0000981">
    <property type="term" value="F:DNA-binding transcription factor activity, RNA polymerase II-specific"/>
    <property type="evidence" value="ECO:0007669"/>
    <property type="project" value="InterPro"/>
</dbReference>
<evidence type="ECO:0000256" key="6">
    <source>
        <dbReference type="SAM" id="MobiDB-lite"/>
    </source>
</evidence>
<dbReference type="Proteomes" id="UP000027238">
    <property type="component" value="Unassembled WGS sequence"/>
</dbReference>
<accession>A0A066Y1L9</accession>
<name>A0A066Y1L9_COLSU</name>
<dbReference type="CDD" id="cd00067">
    <property type="entry name" value="GAL4"/>
    <property type="match status" value="1"/>
</dbReference>
<dbReference type="STRING" id="1173701.A0A066Y1L9"/>